<evidence type="ECO:0000313" key="1">
    <source>
        <dbReference type="EMBL" id="AZB27429.1"/>
    </source>
</evidence>
<dbReference type="GeneID" id="99067859"/>
<proteinExistence type="predicted"/>
<dbReference type="AlphaFoldDB" id="A0A3G6TI48"/>
<dbReference type="EMBL" id="CP033932">
    <property type="protein sequence ID" value="AZB27429.1"/>
    <property type="molecule type" value="Genomic_DNA"/>
</dbReference>
<keyword evidence="2" id="KW-1185">Reference proteome</keyword>
<evidence type="ECO:0000313" key="2">
    <source>
        <dbReference type="Proteomes" id="UP000271193"/>
    </source>
</evidence>
<dbReference type="Proteomes" id="UP000271193">
    <property type="component" value="Chromosome"/>
</dbReference>
<dbReference type="RefSeq" id="WP_123872524.1">
    <property type="nucleotide sequence ID" value="NZ_CP033932.1"/>
</dbReference>
<accession>A0A3G6TI48</accession>
<dbReference type="KEGG" id="cben:EG339_23965"/>
<protein>
    <submittedName>
        <fullName evidence="1">Uncharacterized protein</fullName>
    </submittedName>
</protein>
<gene>
    <name evidence="1" type="ORF">EG339_23965</name>
</gene>
<reference evidence="2" key="1">
    <citation type="submission" date="2018-11" db="EMBL/GenBank/DDBJ databases">
        <title>Proposal to divide the Flavobacteriaceae and reorganize its genera based on Amino Acid Identity values calculated from whole genome sequences.</title>
        <authorList>
            <person name="Nicholson A.C."/>
            <person name="Gulvik C.A."/>
            <person name="Whitney A.M."/>
            <person name="Humrighouse B.W."/>
            <person name="Bell M."/>
            <person name="Holmes B."/>
            <person name="Steigerwalt A.G."/>
            <person name="Villarma A."/>
            <person name="Sheth M."/>
            <person name="Batra D."/>
            <person name="Pryor J."/>
            <person name="Bernardet J.-F."/>
            <person name="Hugo C."/>
            <person name="Kampfer P."/>
            <person name="Newman J."/>
            <person name="McQuiston J.R."/>
        </authorList>
    </citation>
    <scope>NUCLEOTIDE SEQUENCE [LARGE SCALE GENOMIC DNA]</scope>
    <source>
        <strain evidence="2">G0229</strain>
    </source>
</reference>
<organism evidence="1 2">
    <name type="scientific">Chryseobacterium bernardetii</name>
    <dbReference type="NCBI Taxonomy" id="1241978"/>
    <lineage>
        <taxon>Bacteria</taxon>
        <taxon>Pseudomonadati</taxon>
        <taxon>Bacteroidota</taxon>
        <taxon>Flavobacteriia</taxon>
        <taxon>Flavobacteriales</taxon>
        <taxon>Weeksellaceae</taxon>
        <taxon>Chryseobacterium group</taxon>
        <taxon>Chryseobacterium</taxon>
    </lineage>
</organism>
<name>A0A3G6TI48_9FLAO</name>
<sequence>MVSNNTIKMLLVLSFMIFGNGAINAQKLKNIKYFNKSELIAFPFNRTFICSTIYEANKDLKKIRQIELNYDMSILFKEDGYIEATNFGTSNKDGQTGIIYLKKGKIKVDVITLLSDRSHAIRTYNLKIIGGNIHLIEDRWIGGDNLSYLIFKTDK</sequence>